<keyword evidence="3" id="KW-0539">Nucleus</keyword>
<evidence type="ECO:0000313" key="5">
    <source>
        <dbReference type="EMBL" id="KAK5092467.1"/>
    </source>
</evidence>
<keyword evidence="6" id="KW-1185">Reference proteome</keyword>
<feature type="region of interest" description="Disordered" evidence="4">
    <location>
        <begin position="1"/>
        <end position="31"/>
    </location>
</feature>
<proteinExistence type="inferred from homology"/>
<dbReference type="InterPro" id="IPR019163">
    <property type="entry name" value="THO_Thoc5"/>
</dbReference>
<evidence type="ECO:0000256" key="1">
    <source>
        <dbReference type="ARBA" id="ARBA00004123"/>
    </source>
</evidence>
<comment type="subcellular location">
    <subcellularLocation>
        <location evidence="1">Nucleus</location>
    </subcellularLocation>
</comment>
<accession>A0ABR0K9X4</accession>
<comment type="caution">
    <text evidence="5">The sequence shown here is derived from an EMBL/GenBank/DDBJ whole genome shotgun (WGS) entry which is preliminary data.</text>
</comment>
<dbReference type="EMBL" id="JAVRRG010000057">
    <property type="protein sequence ID" value="KAK5092467.1"/>
    <property type="molecule type" value="Genomic_DNA"/>
</dbReference>
<protein>
    <submittedName>
        <fullName evidence="5">Uncharacterized protein</fullName>
    </submittedName>
</protein>
<reference evidence="5 6" key="1">
    <citation type="submission" date="2023-08" db="EMBL/GenBank/DDBJ databases">
        <title>Black Yeasts Isolated from many extreme environments.</title>
        <authorList>
            <person name="Coleine C."/>
            <person name="Stajich J.E."/>
            <person name="Selbmann L."/>
        </authorList>
    </citation>
    <scope>NUCLEOTIDE SEQUENCE [LARGE SCALE GENOMIC DNA]</scope>
    <source>
        <strain evidence="5 6">CCFEE 5885</strain>
    </source>
</reference>
<sequence>MPACLDQDPGTLRVTTTRTPPNHTTTETSTMTTDQIITSSLLTPTLTTAYATLQQTLTLLTFLTTHASAPPTTALHSQVAAHQKQLQAHLSKLRLQTRRAAYTARTTKAQTADARKTVDALLLQLQNLYYEQRHLLGEIASCEDYSHAFQELPLVDGEEYLALFPGQEGLGEEELMGRRIEWEAEERRRMEAERRELVGVKERLVLENARRKEEMKRLDERLEGWVDGLGALEQELKKELE</sequence>
<feature type="compositionally biased region" description="Low complexity" evidence="4">
    <location>
        <begin position="15"/>
        <end position="31"/>
    </location>
</feature>
<name>A0ABR0K9X4_9EURO</name>
<evidence type="ECO:0000256" key="2">
    <source>
        <dbReference type="ARBA" id="ARBA00008044"/>
    </source>
</evidence>
<gene>
    <name evidence="5" type="ORF">LTR24_005170</name>
</gene>
<comment type="similarity">
    <text evidence="2">Belongs to the THOC5 family.</text>
</comment>
<dbReference type="Pfam" id="PF09766">
    <property type="entry name" value="FmiP_Thoc5"/>
    <property type="match status" value="1"/>
</dbReference>
<dbReference type="PANTHER" id="PTHR13375:SF3">
    <property type="entry name" value="THO COMPLEX SUBUNIT 5 HOMOLOG"/>
    <property type="match status" value="1"/>
</dbReference>
<dbReference type="Proteomes" id="UP001345013">
    <property type="component" value="Unassembled WGS sequence"/>
</dbReference>
<evidence type="ECO:0000256" key="3">
    <source>
        <dbReference type="ARBA" id="ARBA00023242"/>
    </source>
</evidence>
<evidence type="ECO:0000256" key="4">
    <source>
        <dbReference type="SAM" id="MobiDB-lite"/>
    </source>
</evidence>
<dbReference type="PANTHER" id="PTHR13375">
    <property type="entry name" value="FMS INTERACTING PROTEIN"/>
    <property type="match status" value="1"/>
</dbReference>
<organism evidence="5 6">
    <name type="scientific">Lithohypha guttulata</name>
    <dbReference type="NCBI Taxonomy" id="1690604"/>
    <lineage>
        <taxon>Eukaryota</taxon>
        <taxon>Fungi</taxon>
        <taxon>Dikarya</taxon>
        <taxon>Ascomycota</taxon>
        <taxon>Pezizomycotina</taxon>
        <taxon>Eurotiomycetes</taxon>
        <taxon>Chaetothyriomycetidae</taxon>
        <taxon>Chaetothyriales</taxon>
        <taxon>Trichomeriaceae</taxon>
        <taxon>Lithohypha</taxon>
    </lineage>
</organism>
<evidence type="ECO:0000313" key="6">
    <source>
        <dbReference type="Proteomes" id="UP001345013"/>
    </source>
</evidence>